<dbReference type="PANTHER" id="PTHR30023:SF0">
    <property type="entry name" value="PENICILLIN-SENSITIVE CARBOXYPEPTIDASE A"/>
    <property type="match status" value="1"/>
</dbReference>
<evidence type="ECO:0000256" key="2">
    <source>
        <dbReference type="ARBA" id="ARBA00022801"/>
    </source>
</evidence>
<keyword evidence="4" id="KW-1185">Reference proteome</keyword>
<keyword evidence="3" id="KW-0645">Protease</keyword>
<proteinExistence type="inferred from homology"/>
<dbReference type="SUPFAM" id="SSF56601">
    <property type="entry name" value="beta-lactamase/transpeptidase-like"/>
    <property type="match status" value="1"/>
</dbReference>
<gene>
    <name evidence="3" type="ORF">NM125_00755</name>
</gene>
<sequence>MSEEVRPEQEEHSPLALIFDSSTVFSDNFTGFILHDPEKDTTLFQRYADKYFTPASNTKLFTFYAALKQLPDSLPALDYIINGDSLIFWGTGDPTFLHPDFSDTTAYSFLKNTPYELYYSDNHYEDELLGPGWAWGDYQYYYSTEKSPFPMYGNVAEIEIQEISQTKIAENEEGYIIKPEYFRSSIEMAEQRPGKESPFLYRDFNYNTIEYSPKADTIQYTSYRPFHYTPELITSLLSDTLNKKVNYVDRVRPEKVNRLYGNEKDTVLTRMLQPSDNFLAEQLLLNIAAEQNLPMNSGAVIANTSAEFFNDFSKEPVWRDGSGLSRYNMFTPTNMVELLKLIDREFEKDSLLFRHLPAGGSSGTISSWYAHREGDEPYVFAKTGTLSNNHCLSGYLITRTGRKLIFSFMNNHYVTSSGVVKEEMEKVLWYIHQNY</sequence>
<dbReference type="PANTHER" id="PTHR30023">
    <property type="entry name" value="D-ALANYL-D-ALANINE CARBOXYPEPTIDASE"/>
    <property type="match status" value="1"/>
</dbReference>
<evidence type="ECO:0000256" key="1">
    <source>
        <dbReference type="ARBA" id="ARBA00006096"/>
    </source>
</evidence>
<dbReference type="Proteomes" id="UP001139125">
    <property type="component" value="Unassembled WGS sequence"/>
</dbReference>
<dbReference type="RefSeq" id="WP_255131869.1">
    <property type="nucleotide sequence ID" value="NZ_JANDBC010000001.1"/>
</dbReference>
<organism evidence="3 4">
    <name type="scientific">Gracilimonas sediminicola</name>
    <dbReference type="NCBI Taxonomy" id="2952158"/>
    <lineage>
        <taxon>Bacteria</taxon>
        <taxon>Pseudomonadati</taxon>
        <taxon>Balneolota</taxon>
        <taxon>Balneolia</taxon>
        <taxon>Balneolales</taxon>
        <taxon>Balneolaceae</taxon>
        <taxon>Gracilimonas</taxon>
    </lineage>
</organism>
<keyword evidence="3" id="KW-0121">Carboxypeptidase</keyword>
<dbReference type="GO" id="GO:0006508">
    <property type="term" value="P:proteolysis"/>
    <property type="evidence" value="ECO:0007669"/>
    <property type="project" value="InterPro"/>
</dbReference>
<keyword evidence="2" id="KW-0378">Hydrolase</keyword>
<reference evidence="3" key="1">
    <citation type="submission" date="2022-06" db="EMBL/GenBank/DDBJ databases">
        <title>Gracilimonas sp. CAU 1638 isolated from sea sediment.</title>
        <authorList>
            <person name="Kim W."/>
        </authorList>
    </citation>
    <scope>NUCLEOTIDE SEQUENCE</scope>
    <source>
        <strain evidence="3">CAU 1638</strain>
    </source>
</reference>
<dbReference type="Pfam" id="PF02113">
    <property type="entry name" value="Peptidase_S13"/>
    <property type="match status" value="1"/>
</dbReference>
<dbReference type="AlphaFoldDB" id="A0A9X2L0T3"/>
<evidence type="ECO:0000313" key="3">
    <source>
        <dbReference type="EMBL" id="MCP9290103.1"/>
    </source>
</evidence>
<dbReference type="PRINTS" id="PR00922">
    <property type="entry name" value="DADACBPTASE3"/>
</dbReference>
<accession>A0A9X2L0T3</accession>
<dbReference type="GO" id="GO:0004185">
    <property type="term" value="F:serine-type carboxypeptidase activity"/>
    <property type="evidence" value="ECO:0007669"/>
    <property type="project" value="InterPro"/>
</dbReference>
<comment type="similarity">
    <text evidence="1">Belongs to the peptidase S13 family.</text>
</comment>
<name>A0A9X2L0T3_9BACT</name>
<dbReference type="Gene3D" id="3.40.710.10">
    <property type="entry name" value="DD-peptidase/beta-lactamase superfamily"/>
    <property type="match status" value="2"/>
</dbReference>
<evidence type="ECO:0000313" key="4">
    <source>
        <dbReference type="Proteomes" id="UP001139125"/>
    </source>
</evidence>
<dbReference type="EMBL" id="JANDBC010000001">
    <property type="protein sequence ID" value="MCP9290103.1"/>
    <property type="molecule type" value="Genomic_DNA"/>
</dbReference>
<dbReference type="GO" id="GO:0000270">
    <property type="term" value="P:peptidoglycan metabolic process"/>
    <property type="evidence" value="ECO:0007669"/>
    <property type="project" value="TreeGrafter"/>
</dbReference>
<comment type="caution">
    <text evidence="3">The sequence shown here is derived from an EMBL/GenBank/DDBJ whole genome shotgun (WGS) entry which is preliminary data.</text>
</comment>
<protein>
    <submittedName>
        <fullName evidence="3">D-alanyl-D-alanine carboxypeptidase</fullName>
    </submittedName>
</protein>
<dbReference type="InterPro" id="IPR012338">
    <property type="entry name" value="Beta-lactam/transpept-like"/>
</dbReference>
<dbReference type="InterPro" id="IPR000667">
    <property type="entry name" value="Peptidase_S13"/>
</dbReference>